<dbReference type="GO" id="GO:0004623">
    <property type="term" value="F:phospholipase A2 activity"/>
    <property type="evidence" value="ECO:0000318"/>
    <property type="project" value="GO_Central"/>
</dbReference>
<dbReference type="STRING" id="71139.A0A059CM96"/>
<evidence type="ECO:0000313" key="1">
    <source>
        <dbReference type="EMBL" id="KCW79040.1"/>
    </source>
</evidence>
<dbReference type="GO" id="GO:0050482">
    <property type="term" value="P:arachidonate secretion"/>
    <property type="evidence" value="ECO:0007669"/>
    <property type="project" value="InterPro"/>
</dbReference>
<dbReference type="GO" id="GO:0006644">
    <property type="term" value="P:phospholipid metabolic process"/>
    <property type="evidence" value="ECO:0007669"/>
    <property type="project" value="InterPro"/>
</dbReference>
<dbReference type="AlphaFoldDB" id="A0A059CM96"/>
<gene>
    <name evidence="1" type="ORF">EUGRSUZ_C00463</name>
</gene>
<dbReference type="GO" id="GO:0008289">
    <property type="term" value="F:lipid binding"/>
    <property type="evidence" value="ECO:0000318"/>
    <property type="project" value="GO_Central"/>
</dbReference>
<dbReference type="Gramene" id="KCW79040">
    <property type="protein sequence ID" value="KCW79040"/>
    <property type="gene ID" value="EUGRSUZ_C00463"/>
</dbReference>
<dbReference type="InParanoid" id="A0A059CM96"/>
<dbReference type="Gene3D" id="1.20.90.10">
    <property type="entry name" value="Phospholipase A2 domain"/>
    <property type="match status" value="1"/>
</dbReference>
<organism evidence="1">
    <name type="scientific">Eucalyptus grandis</name>
    <name type="common">Flooded gum</name>
    <dbReference type="NCBI Taxonomy" id="71139"/>
    <lineage>
        <taxon>Eukaryota</taxon>
        <taxon>Viridiplantae</taxon>
        <taxon>Streptophyta</taxon>
        <taxon>Embryophyta</taxon>
        <taxon>Tracheophyta</taxon>
        <taxon>Spermatophyta</taxon>
        <taxon>Magnoliopsida</taxon>
        <taxon>eudicotyledons</taxon>
        <taxon>Gunneridae</taxon>
        <taxon>Pentapetalae</taxon>
        <taxon>rosids</taxon>
        <taxon>malvids</taxon>
        <taxon>Myrtales</taxon>
        <taxon>Myrtaceae</taxon>
        <taxon>Myrtoideae</taxon>
        <taxon>Eucalypteae</taxon>
        <taxon>Eucalyptus</taxon>
    </lineage>
</organism>
<reference evidence="1" key="1">
    <citation type="submission" date="2013-07" db="EMBL/GenBank/DDBJ databases">
        <title>The genome of Eucalyptus grandis.</title>
        <authorList>
            <person name="Schmutz J."/>
            <person name="Hayes R."/>
            <person name="Myburg A."/>
            <person name="Tuskan G."/>
            <person name="Grattapaglia D."/>
            <person name="Rokhsar D.S."/>
        </authorList>
    </citation>
    <scope>NUCLEOTIDE SEQUENCE</scope>
    <source>
        <tissue evidence="1">Leaf extractions</tissue>
    </source>
</reference>
<name>A0A059CM96_EUCGR</name>
<accession>A0A059CM96</accession>
<dbReference type="EMBL" id="KK198755">
    <property type="protein sequence ID" value="KCW79040.1"/>
    <property type="molecule type" value="Genomic_DNA"/>
</dbReference>
<sequence>MTFSLAKIETGKSMVEYCGLLCCGCPGKRPCDYLDTCYMKHDAYTQAKNNYKNLLNCMTNFKKLGGRTFEGSKCQVEDVVNILCVVMEATLLAGRYLHKP</sequence>
<dbReference type="InterPro" id="IPR036444">
    <property type="entry name" value="PLipase_A2_dom_sf"/>
</dbReference>
<dbReference type="GO" id="GO:0005509">
    <property type="term" value="F:calcium ion binding"/>
    <property type="evidence" value="ECO:0000318"/>
    <property type="project" value="GO_Central"/>
</dbReference>
<proteinExistence type="predicted"/>
<protein>
    <submittedName>
        <fullName evidence="1">Uncharacterized protein</fullName>
    </submittedName>
</protein>